<evidence type="ECO:0000313" key="3">
    <source>
        <dbReference type="WBParaSite" id="HCON_00114280-00001"/>
    </source>
</evidence>
<organism evidence="2 3">
    <name type="scientific">Haemonchus contortus</name>
    <name type="common">Barber pole worm</name>
    <dbReference type="NCBI Taxonomy" id="6289"/>
    <lineage>
        <taxon>Eukaryota</taxon>
        <taxon>Metazoa</taxon>
        <taxon>Ecdysozoa</taxon>
        <taxon>Nematoda</taxon>
        <taxon>Chromadorea</taxon>
        <taxon>Rhabditida</taxon>
        <taxon>Rhabditina</taxon>
        <taxon>Rhabditomorpha</taxon>
        <taxon>Strongyloidea</taxon>
        <taxon>Trichostrongylidae</taxon>
        <taxon>Haemonchus</taxon>
    </lineage>
</organism>
<protein>
    <submittedName>
        <fullName evidence="3">KfrA_N domain-containing protein</fullName>
    </submittedName>
</protein>
<sequence length="87" mass="9669">MRGIETTAPQRRMVLAAVCKELNTDASQVMKVAERLKEKTGTPRYTDVNDEKGCNEIARENGAEREQRANRGSGRFATPTGDPPFFP</sequence>
<dbReference type="Proteomes" id="UP000025227">
    <property type="component" value="Unplaced"/>
</dbReference>
<proteinExistence type="predicted"/>
<dbReference type="AlphaFoldDB" id="A0A7I4YM22"/>
<feature type="compositionally biased region" description="Basic and acidic residues" evidence="1">
    <location>
        <begin position="59"/>
        <end position="69"/>
    </location>
</feature>
<evidence type="ECO:0000313" key="2">
    <source>
        <dbReference type="Proteomes" id="UP000025227"/>
    </source>
</evidence>
<reference evidence="3" key="1">
    <citation type="submission" date="2020-12" db="UniProtKB">
        <authorList>
            <consortium name="WormBaseParasite"/>
        </authorList>
    </citation>
    <scope>IDENTIFICATION</scope>
    <source>
        <strain evidence="3">MHco3</strain>
    </source>
</reference>
<name>A0A7I4YM22_HAECO</name>
<feature type="region of interest" description="Disordered" evidence="1">
    <location>
        <begin position="59"/>
        <end position="87"/>
    </location>
</feature>
<dbReference type="WBParaSite" id="HCON_00114280-00001">
    <property type="protein sequence ID" value="HCON_00114280-00001"/>
    <property type="gene ID" value="HCON_00114280"/>
</dbReference>
<keyword evidence="2" id="KW-1185">Reference proteome</keyword>
<accession>A0A7I4YM22</accession>
<evidence type="ECO:0000256" key="1">
    <source>
        <dbReference type="SAM" id="MobiDB-lite"/>
    </source>
</evidence>